<proteinExistence type="predicted"/>
<evidence type="ECO:0000256" key="2">
    <source>
        <dbReference type="SAM" id="SignalP"/>
    </source>
</evidence>
<feature type="region of interest" description="Disordered" evidence="1">
    <location>
        <begin position="28"/>
        <end position="49"/>
    </location>
</feature>
<feature type="compositionally biased region" description="Acidic residues" evidence="1">
    <location>
        <begin position="28"/>
        <end position="45"/>
    </location>
</feature>
<dbReference type="Pfam" id="PF09992">
    <property type="entry name" value="NAGPA"/>
    <property type="match status" value="1"/>
</dbReference>
<dbReference type="Proteomes" id="UP000319374">
    <property type="component" value="Chromosome"/>
</dbReference>
<feature type="domain" description="Phosphodiester glycosidase" evidence="3">
    <location>
        <begin position="204"/>
        <end position="338"/>
    </location>
</feature>
<dbReference type="GeneID" id="98673534"/>
<name>A0A4Y1X195_9BACT</name>
<dbReference type="KEGG" id="ada:A5CPEGH6_15580"/>
<evidence type="ECO:0000313" key="4">
    <source>
        <dbReference type="EMBL" id="BBL06920.1"/>
    </source>
</evidence>
<dbReference type="OrthoDB" id="9809781at2"/>
<keyword evidence="2" id="KW-0732">Signal</keyword>
<evidence type="ECO:0000259" key="3">
    <source>
        <dbReference type="Pfam" id="PF09992"/>
    </source>
</evidence>
<protein>
    <recommendedName>
        <fullName evidence="3">Phosphodiester glycosidase domain-containing protein</fullName>
    </recommendedName>
</protein>
<evidence type="ECO:0000256" key="1">
    <source>
        <dbReference type="SAM" id="MobiDB-lite"/>
    </source>
</evidence>
<dbReference type="PANTHER" id="PTHR40446:SF2">
    <property type="entry name" value="N-ACETYLGLUCOSAMINE-1-PHOSPHODIESTER ALPHA-N-ACETYLGLUCOSAMINIDASE"/>
    <property type="match status" value="1"/>
</dbReference>
<gene>
    <name evidence="4" type="ORF">A5CPEGH6_15580</name>
</gene>
<keyword evidence="5" id="KW-1185">Reference proteome</keyword>
<organism evidence="4 5">
    <name type="scientific">Alistipes dispar</name>
    <dbReference type="NCBI Taxonomy" id="2585119"/>
    <lineage>
        <taxon>Bacteria</taxon>
        <taxon>Pseudomonadati</taxon>
        <taxon>Bacteroidota</taxon>
        <taxon>Bacteroidia</taxon>
        <taxon>Bacteroidales</taxon>
        <taxon>Rikenellaceae</taxon>
        <taxon>Alistipes</taxon>
    </lineage>
</organism>
<dbReference type="AlphaFoldDB" id="A0A4Y1X195"/>
<dbReference type="EMBL" id="AP019736">
    <property type="protein sequence ID" value="BBL06920.1"/>
    <property type="molecule type" value="Genomic_DNA"/>
</dbReference>
<feature type="chain" id="PRO_5021241779" description="Phosphodiester glycosidase domain-containing protein" evidence="2">
    <location>
        <begin position="23"/>
        <end position="342"/>
    </location>
</feature>
<reference evidence="5" key="1">
    <citation type="submission" date="2019-06" db="EMBL/GenBank/DDBJ databases">
        <title>Alistipes onderdonkii subsp. vulgaris subsp. nov., Alistipes dispar sp. nov. and Alistipes communis sp. nov., isolated from human faeces, and creation of Alistipes onderdonkii subsp. onderdonkii subsp. nov.</title>
        <authorList>
            <person name="Sakamoto M."/>
            <person name="Ikeyama N."/>
            <person name="Ogata Y."/>
            <person name="Suda W."/>
            <person name="Iino T."/>
            <person name="Hattori M."/>
            <person name="Ohkuma M."/>
        </authorList>
    </citation>
    <scope>NUCLEOTIDE SEQUENCE [LARGE SCALE GENOMIC DNA]</scope>
    <source>
        <strain evidence="5">5CPEGH6</strain>
    </source>
</reference>
<dbReference type="PANTHER" id="PTHR40446">
    <property type="entry name" value="N-ACETYLGLUCOSAMINE-1-PHOSPHODIESTER ALPHA-N-ACETYLGLUCOSAMINIDASE"/>
    <property type="match status" value="1"/>
</dbReference>
<evidence type="ECO:0000313" key="5">
    <source>
        <dbReference type="Proteomes" id="UP000319374"/>
    </source>
</evidence>
<sequence length="342" mass="36382">MKRKFVFFALLAACVSATCSMCGNDSDTPEYEFPDGPEPEPEPEPDTYPHGLTVTEFADDLADGKRCLGFVATADPKANPKLRFNAVHLPVQKTPTRIHADFDSENRGKPCVTTNAGYWWAGNSLSLLVSGGVVESIENQTVTRDGKTVYPVRASFGQMASGEFETHWIYCVSDDGNRPYAFPSPLDNDERTGTYMPAPPTSKTPGAALWTPQEAVGGGPMLVKEGRNVAEECYWREVFDGGGIAGTSRQPRTAVGATADGKLLLLVCDGRGMRGSEGFTLAELADKLIALGAVEAINLDGGGSSTMVGCDGTVLNRPSDTGDAETIVQRAVSTAIVISETN</sequence>
<accession>A0A4Y1X195</accession>
<dbReference type="InterPro" id="IPR018711">
    <property type="entry name" value="NAGPA"/>
</dbReference>
<feature type="signal peptide" evidence="2">
    <location>
        <begin position="1"/>
        <end position="22"/>
    </location>
</feature>
<dbReference type="RefSeq" id="WP_141428806.1">
    <property type="nucleotide sequence ID" value="NZ_AP019736.1"/>
</dbReference>